<organism evidence="4 5">
    <name type="scientific">Proteiniborus ethanoligenes</name>
    <dbReference type="NCBI Taxonomy" id="415015"/>
    <lineage>
        <taxon>Bacteria</taxon>
        <taxon>Bacillati</taxon>
        <taxon>Bacillota</taxon>
        <taxon>Clostridia</taxon>
        <taxon>Eubacteriales</taxon>
        <taxon>Proteiniborus</taxon>
    </lineage>
</organism>
<dbReference type="AlphaFoldDB" id="A0A1H3NFK7"/>
<dbReference type="PROSITE" id="PS50893">
    <property type="entry name" value="ABC_TRANSPORTER_2"/>
    <property type="match status" value="2"/>
</dbReference>
<dbReference type="InterPro" id="IPR003593">
    <property type="entry name" value="AAA+_ATPase"/>
</dbReference>
<accession>A0A1H3NFK7</accession>
<protein>
    <submittedName>
        <fullName evidence="4">Monosaccharide ABC transporter ATP-binding protein, CUT2 family (TC 3.A.1.2.-)</fullName>
    </submittedName>
</protein>
<evidence type="ECO:0000313" key="5">
    <source>
        <dbReference type="Proteomes" id="UP000198625"/>
    </source>
</evidence>
<dbReference type="InterPro" id="IPR017871">
    <property type="entry name" value="ABC_transporter-like_CS"/>
</dbReference>
<dbReference type="Proteomes" id="UP000198625">
    <property type="component" value="Unassembled WGS sequence"/>
</dbReference>
<dbReference type="EMBL" id="FNQE01000010">
    <property type="protein sequence ID" value="SDY87676.1"/>
    <property type="molecule type" value="Genomic_DNA"/>
</dbReference>
<name>A0A1H3NFK7_9FIRM</name>
<dbReference type="CDD" id="cd03216">
    <property type="entry name" value="ABC_Carb_Monos_I"/>
    <property type="match status" value="1"/>
</dbReference>
<feature type="domain" description="ABC transporter" evidence="3">
    <location>
        <begin position="280"/>
        <end position="528"/>
    </location>
</feature>
<dbReference type="PROSITE" id="PS00211">
    <property type="entry name" value="ABC_TRANSPORTER_1"/>
    <property type="match status" value="1"/>
</dbReference>
<keyword evidence="1" id="KW-0547">Nucleotide-binding</keyword>
<keyword evidence="5" id="KW-1185">Reference proteome</keyword>
<feature type="domain" description="ABC transporter" evidence="3">
    <location>
        <begin position="7"/>
        <end position="259"/>
    </location>
</feature>
<evidence type="ECO:0000259" key="3">
    <source>
        <dbReference type="PROSITE" id="PS50893"/>
    </source>
</evidence>
<evidence type="ECO:0000313" key="4">
    <source>
        <dbReference type="EMBL" id="SDY87676.1"/>
    </source>
</evidence>
<dbReference type="GO" id="GO:0016887">
    <property type="term" value="F:ATP hydrolysis activity"/>
    <property type="evidence" value="ECO:0007669"/>
    <property type="project" value="InterPro"/>
</dbReference>
<dbReference type="InterPro" id="IPR003439">
    <property type="entry name" value="ABC_transporter-like_ATP-bd"/>
</dbReference>
<sequence>MTETYVLEMKNISKDYSGNKVLKNINIKIKSGEIHGLVGENGAGKSTLMNVLFGMPVIHSTGGYEGDILIGGQICNPKTPREAMDLGIGMVHQEFMLIPGFTITENIKLNRETTKKSLLSLAFGQKLKNLDYSSMRNDSKKSLNTLGINIDEWLPVAGLPVGYMQFVEIAREIDKSNLKLLVFDEPTAVLTESEAEIFLNAVKKLANMGIAILFISHRLDEVLSVTDNITVLRDGEVIKTLPTKDTNIRYIAELMVGRKIERSYTSVSENSIDDNSEDYALEINNLFVNMPGEMVKGLHLKIKKGEILGIGGLAGQGKIGIANGIMGLYPTKGEILKDGKPIPLNNPKETLNRNIAFVSEDRRGIGLLLDDSIEYNIAISAIQTKNRFIRKIGPFKMINFKEAKKHSLSMVKELDIRCTSIKQLTQKLSGGNQQKVCIARALTLEPDILLVSEPTRGIDIGAKSIILDLLVRLNRELGMTIIITSSELAELRSISNRIAIIFNGRLEGIFPPDASDADFGLMMAGEYNKKEAL</sequence>
<dbReference type="GO" id="GO:0005524">
    <property type="term" value="F:ATP binding"/>
    <property type="evidence" value="ECO:0007669"/>
    <property type="project" value="UniProtKB-KW"/>
</dbReference>
<dbReference type="RefSeq" id="WP_208975204.1">
    <property type="nucleotide sequence ID" value="NZ_FNQE01000010.1"/>
</dbReference>
<keyword evidence="2 4" id="KW-0067">ATP-binding</keyword>
<dbReference type="InterPro" id="IPR027417">
    <property type="entry name" value="P-loop_NTPase"/>
</dbReference>
<dbReference type="SMART" id="SM00382">
    <property type="entry name" value="AAA"/>
    <property type="match status" value="2"/>
</dbReference>
<dbReference type="Gene3D" id="3.40.50.300">
    <property type="entry name" value="P-loop containing nucleotide triphosphate hydrolases"/>
    <property type="match status" value="2"/>
</dbReference>
<dbReference type="CDD" id="cd03215">
    <property type="entry name" value="ABC_Carb_Monos_II"/>
    <property type="match status" value="1"/>
</dbReference>
<dbReference type="SUPFAM" id="SSF52540">
    <property type="entry name" value="P-loop containing nucleoside triphosphate hydrolases"/>
    <property type="match status" value="2"/>
</dbReference>
<dbReference type="PANTHER" id="PTHR43790">
    <property type="entry name" value="CARBOHYDRATE TRANSPORT ATP-BINDING PROTEIN MG119-RELATED"/>
    <property type="match status" value="1"/>
</dbReference>
<evidence type="ECO:0000256" key="1">
    <source>
        <dbReference type="ARBA" id="ARBA00022741"/>
    </source>
</evidence>
<gene>
    <name evidence="4" type="ORF">SAMN05660462_01103</name>
</gene>
<dbReference type="InterPro" id="IPR050107">
    <property type="entry name" value="ABC_carbohydrate_import_ATPase"/>
</dbReference>
<dbReference type="PANTHER" id="PTHR43790:SF4">
    <property type="entry name" value="GUANOSINE IMPORT ATP-BINDING PROTEIN NUPO"/>
    <property type="match status" value="1"/>
</dbReference>
<evidence type="ECO:0000256" key="2">
    <source>
        <dbReference type="ARBA" id="ARBA00022840"/>
    </source>
</evidence>
<proteinExistence type="predicted"/>
<dbReference type="STRING" id="415015.SAMN05660462_01103"/>
<dbReference type="Pfam" id="PF00005">
    <property type="entry name" value="ABC_tran"/>
    <property type="match status" value="2"/>
</dbReference>
<reference evidence="5" key="1">
    <citation type="submission" date="2016-10" db="EMBL/GenBank/DDBJ databases">
        <authorList>
            <person name="Varghese N."/>
            <person name="Submissions S."/>
        </authorList>
    </citation>
    <scope>NUCLEOTIDE SEQUENCE [LARGE SCALE GENOMIC DNA]</scope>
    <source>
        <strain evidence="5">DSM 21650</strain>
    </source>
</reference>